<dbReference type="InParanoid" id="A0A1Z5TPM9"/>
<dbReference type="Gene3D" id="1.10.238.100">
    <property type="entry name" value="YAP1 redox domain. Chain B"/>
    <property type="match status" value="1"/>
</dbReference>
<dbReference type="VEuPathDB" id="FungiDB:BTJ68_02377"/>
<gene>
    <name evidence="1" type="ORF">BTJ68_02377</name>
</gene>
<dbReference type="EMBL" id="MUNK01000015">
    <property type="protein sequence ID" value="OTA37949.1"/>
    <property type="molecule type" value="Genomic_DNA"/>
</dbReference>
<organism evidence="1 2">
    <name type="scientific">Hortaea werneckii EXF-2000</name>
    <dbReference type="NCBI Taxonomy" id="1157616"/>
    <lineage>
        <taxon>Eukaryota</taxon>
        <taxon>Fungi</taxon>
        <taxon>Dikarya</taxon>
        <taxon>Ascomycota</taxon>
        <taxon>Pezizomycotina</taxon>
        <taxon>Dothideomycetes</taxon>
        <taxon>Dothideomycetidae</taxon>
        <taxon>Mycosphaerellales</taxon>
        <taxon>Teratosphaeriaceae</taxon>
        <taxon>Hortaea</taxon>
    </lineage>
</organism>
<dbReference type="Proteomes" id="UP000194280">
    <property type="component" value="Unassembled WGS sequence"/>
</dbReference>
<evidence type="ECO:0000313" key="2">
    <source>
        <dbReference type="Proteomes" id="UP000194280"/>
    </source>
</evidence>
<protein>
    <submittedName>
        <fullName evidence="1">Uncharacterized protein</fullName>
    </submittedName>
</protein>
<keyword evidence="2" id="KW-1185">Reference proteome</keyword>
<proteinExistence type="predicted"/>
<name>A0A1Z5TPM9_HORWE</name>
<dbReference type="AlphaFoldDB" id="A0A1Z5TPM9"/>
<dbReference type="OrthoDB" id="2590011at2759"/>
<evidence type="ECO:0000313" key="1">
    <source>
        <dbReference type="EMBL" id="OTA37949.1"/>
    </source>
</evidence>
<accession>A0A1Z5TPM9</accession>
<reference evidence="1 2" key="1">
    <citation type="submission" date="2017-01" db="EMBL/GenBank/DDBJ databases">
        <title>The recent genome duplication of the halophilic yeast Hortaea werneckii: insights from long-read sequencing.</title>
        <authorList>
            <person name="Sinha S."/>
            <person name="Flibotte S."/>
            <person name="Neira M."/>
            <person name="Lenassi M."/>
            <person name="Gostincar C."/>
            <person name="Stajich J.E."/>
            <person name="Nislow C.E."/>
        </authorList>
    </citation>
    <scope>NUCLEOTIDE SEQUENCE [LARGE SCALE GENOMIC DNA]</scope>
    <source>
        <strain evidence="1 2">EXF-2000</strain>
    </source>
</reference>
<sequence>MASDTTFRLRPSNLKEGAARMKAAAMVPVLAGVSRAVMLAAPKARISARRHHSRANNFHLTARSRIHERRPWHNCRATSLIMIPLGSILSSRTTAKAGLPKSRLPILPHRPTDELIAADLRLERPCMDHMQYLLVRSHNVEGQPMHHPMENADDAEHEHMSGHALMATAPPHSHLMQKPAEKYPHQMPLDLGPDGLSKLLDLSNRLPFDRYTEITPVMAWTTILRHERLRELTEADIQTVKEDLSTKVRCYGFGAVLEEFELDDALTNVFAQKDSIPAISYGMARQQIAAA</sequence>
<comment type="caution">
    <text evidence="1">The sequence shown here is derived from an EMBL/GenBank/DDBJ whole genome shotgun (WGS) entry which is preliminary data.</text>
</comment>